<dbReference type="InterPro" id="IPR001387">
    <property type="entry name" value="Cro/C1-type_HTH"/>
</dbReference>
<reference evidence="3 4" key="1">
    <citation type="submission" date="2023-07" db="EMBL/GenBank/DDBJ databases">
        <title>Sorghum-associated microbial communities from plants grown in Nebraska, USA.</title>
        <authorList>
            <person name="Schachtman D."/>
        </authorList>
    </citation>
    <scope>NUCLEOTIDE SEQUENCE [LARGE SCALE GENOMIC DNA]</scope>
    <source>
        <strain evidence="3 4">2980</strain>
    </source>
</reference>
<dbReference type="EMBL" id="JAVDUM010000009">
    <property type="protein sequence ID" value="MDR6867641.1"/>
    <property type="molecule type" value="Genomic_DNA"/>
</dbReference>
<dbReference type="SUPFAM" id="SSF47413">
    <property type="entry name" value="lambda repressor-like DNA-binding domains"/>
    <property type="match status" value="1"/>
</dbReference>
<dbReference type="Pfam" id="PF13443">
    <property type="entry name" value="HTH_26"/>
    <property type="match status" value="1"/>
</dbReference>
<sequence length="139" mass="15093">MGTNAREIGELSKAVSAELRAHLARRKISVRAFAASTRLPLTTLHKTLNAQRVVDVEDLYSICGPLGVEPGDVLDAAVAAIQTPTASEVTELRPLNVPTSIDDLERRPPRTMDRTKIAADNRDPRETDQPAPGEAPEDF</sequence>
<dbReference type="GO" id="GO:0003677">
    <property type="term" value="F:DNA binding"/>
    <property type="evidence" value="ECO:0007669"/>
    <property type="project" value="UniProtKB-KW"/>
</dbReference>
<dbReference type="Proteomes" id="UP001259347">
    <property type="component" value="Unassembled WGS sequence"/>
</dbReference>
<feature type="region of interest" description="Disordered" evidence="1">
    <location>
        <begin position="91"/>
        <end position="139"/>
    </location>
</feature>
<proteinExistence type="predicted"/>
<feature type="domain" description="HTH cro/C1-type" evidence="2">
    <location>
        <begin position="19"/>
        <end position="75"/>
    </location>
</feature>
<keyword evidence="3" id="KW-0238">DNA-binding</keyword>
<accession>A0ABU1SDH0</accession>
<name>A0ABU1SDH0_9MICO</name>
<evidence type="ECO:0000259" key="2">
    <source>
        <dbReference type="Pfam" id="PF13443"/>
    </source>
</evidence>
<organism evidence="3 4">
    <name type="scientific">Microbacterium resistens</name>
    <dbReference type="NCBI Taxonomy" id="156977"/>
    <lineage>
        <taxon>Bacteria</taxon>
        <taxon>Bacillati</taxon>
        <taxon>Actinomycetota</taxon>
        <taxon>Actinomycetes</taxon>
        <taxon>Micrococcales</taxon>
        <taxon>Microbacteriaceae</taxon>
        <taxon>Microbacterium</taxon>
    </lineage>
</organism>
<keyword evidence="4" id="KW-1185">Reference proteome</keyword>
<comment type="caution">
    <text evidence="3">The sequence shown here is derived from an EMBL/GenBank/DDBJ whole genome shotgun (WGS) entry which is preliminary data.</text>
</comment>
<dbReference type="InterPro" id="IPR010982">
    <property type="entry name" value="Lambda_DNA-bd_dom_sf"/>
</dbReference>
<gene>
    <name evidence="3" type="ORF">J2Y69_002245</name>
</gene>
<protein>
    <submittedName>
        <fullName evidence="3">DNA-binding Xre family transcriptional regulator</fullName>
    </submittedName>
</protein>
<evidence type="ECO:0000256" key="1">
    <source>
        <dbReference type="SAM" id="MobiDB-lite"/>
    </source>
</evidence>
<evidence type="ECO:0000313" key="3">
    <source>
        <dbReference type="EMBL" id="MDR6867641.1"/>
    </source>
</evidence>
<feature type="compositionally biased region" description="Basic and acidic residues" evidence="1">
    <location>
        <begin position="103"/>
        <end position="128"/>
    </location>
</feature>
<dbReference type="RefSeq" id="WP_310020632.1">
    <property type="nucleotide sequence ID" value="NZ_JAVDUM010000009.1"/>
</dbReference>
<evidence type="ECO:0000313" key="4">
    <source>
        <dbReference type="Proteomes" id="UP001259347"/>
    </source>
</evidence>